<feature type="compositionally biased region" description="Low complexity" evidence="2">
    <location>
        <begin position="392"/>
        <end position="404"/>
    </location>
</feature>
<feature type="region of interest" description="Disordered" evidence="2">
    <location>
        <begin position="642"/>
        <end position="674"/>
    </location>
</feature>
<evidence type="ECO:0000313" key="4">
    <source>
        <dbReference type="Proteomes" id="UP001642501"/>
    </source>
</evidence>
<gene>
    <name evidence="3" type="ORF">SEPCBS57363_005694</name>
</gene>
<dbReference type="Proteomes" id="UP001642501">
    <property type="component" value="Unassembled WGS sequence"/>
</dbReference>
<feature type="region of interest" description="Disordered" evidence="2">
    <location>
        <begin position="418"/>
        <end position="485"/>
    </location>
</feature>
<dbReference type="PANTHER" id="PTHR13037:SF24">
    <property type="entry name" value="POLYCOMB PROTEIN PCL-RELATED"/>
    <property type="match status" value="1"/>
</dbReference>
<feature type="region of interest" description="Disordered" evidence="2">
    <location>
        <begin position="589"/>
        <end position="616"/>
    </location>
</feature>
<feature type="compositionally biased region" description="Basic and acidic residues" evidence="2">
    <location>
        <begin position="17"/>
        <end position="38"/>
    </location>
</feature>
<name>A0ABP0E193_9PEZI</name>
<feature type="region of interest" description="Disordered" evidence="2">
    <location>
        <begin position="1086"/>
        <end position="1105"/>
    </location>
</feature>
<keyword evidence="1" id="KW-0945">Host-virus interaction</keyword>
<feature type="compositionally biased region" description="Basic and acidic residues" evidence="2">
    <location>
        <begin position="287"/>
        <end position="310"/>
    </location>
</feature>
<sequence length="1539" mass="167289">MPSRSSFSIRKLLSAKSRSETSSESEVSRDSRHSHESHISNASSNSTVFHPDSSFSITTPQAERGLTDNSDHELSQEEIDRIKAVVAAAAAAAAGSLRLRMDEDSESATTVQFTHTAETAMTDAHPDKRLKEQGTKKDAIFNAAENSRQAEFAANAPFAQTASVLEDDNAPPSRKKNRRVPQPIVVPPRPMSRSVVIVRPPQSLACSADGTTSGVCANERGETREESRSSNYGENNIDCVEEITSHRDSIGLEAKGGRGQQQALGRPSANCLGQGRLRESNEIHQEAATQHNDEQRAGKSDKEQHEKEEGAAPAVGSKPSRCAANGQASNDNRLCLNAVETTKHHNASSPSKQAAKATRALIKQASQADDAFALRSAAWKSGESTPPASFRTPKSAASSPTSPPALSLFPAIPRASVSSSRKSLPAPSTYPPVKVLPPPPPPRVSSYFGTRGSWKFKSDKAPLSSTTTTTAEKPPISTAKPEQTADGLVHLLYRDKKRQPDEKKDSGIALNRSQSSLLGIGSTPDTADDFASKLASEDTASGSDTGSCIDLLQALAIHPDEAGALRRQTIDSVSPEAQITSKVKNHKIFRNSKRPKRSKISKTPTGLLKSESSKNMDSNMHLDVECSADGVAQCDLCITPTFTQPRTAPTPGPETKSSSTNTPVRAMSPSSSHRASLIGSSRASIVEKPPLPLTLTSISPPSPKKQARFLPLRLNKGLPDTSLRVQRKRSTKKITRQRVLFATSDQILEGNDRTDQGKFRSSSKWDNTGNDINGTSGGGSSRWTLPENVTELFNGRLFNRMEINETLPFEKLVALRESRALARKQHEESEKRKKAKLLQDELDEKEERERREQIRKEQQLKNSLEAERTPTRNSSQRERPQPQNPDDVAATTGPSVTLVVSDGKKIQVRPLQSGSVSAATDAESYQISMEAAAHVSPLAENNLSRPLQAHSLPMPHHFTSTPILPDDKNYEEVHNSRRVDYGSLLTANTANDDNILNFDRDDPSGGVTPVEPFYLQDLPSRVGAAGVRVSILLPVEEEEAYFATSAAQHKERRQREQVNDAKTFQKQCQIKPEFDDAGFIPEAPKSPLDELGPFPSPPTKNPMRFRGSIKDAEPTSYRIELQLPLAQAPAQTIPQVTVTDVDKHAHHQPAKLKGVKKGKAKSLREPAASGQPHVRDDATYVYLAATPFSLVMPTFRHGPIRLNRTGFEELWGLDSCDSYDEGHFHPSMANIATIDETLDWTAFQMAIMGGAGDLFDNCANYGQAAVGEADETEQLNEWFESLNLRPEQLFKCAKDDKVWIRPKPSVSVKPPRIPPRIASVASAMPAVSSATHPFRQSFQPPQQSHMHRTLRTAGSQWSSFSSSIDMEASSGANPAIGVPYQGYSHRRTATTTSIGTEASWYSNTSSIHGLDHQSSAGVAALALRLTISPSPSPSLSNSMANSSYAMGLRNESVTDGSEAAFASSPAHRYSQLSFATVEPRTSFGSVASYESMPQSPMADLVMTRGADGKEYVAPMGYNLSHDLGDYLLWEQENVSSVTP</sequence>
<feature type="compositionally biased region" description="Pro residues" evidence="2">
    <location>
        <begin position="428"/>
        <end position="443"/>
    </location>
</feature>
<evidence type="ECO:0000256" key="1">
    <source>
        <dbReference type="ARBA" id="ARBA00022581"/>
    </source>
</evidence>
<feature type="region of interest" description="Disordered" evidence="2">
    <location>
        <begin position="823"/>
        <end position="893"/>
    </location>
</feature>
<feature type="compositionally biased region" description="Basic and acidic residues" evidence="2">
    <location>
        <begin position="65"/>
        <end position="75"/>
    </location>
</feature>
<feature type="region of interest" description="Disordered" evidence="2">
    <location>
        <begin position="206"/>
        <end position="233"/>
    </location>
</feature>
<accession>A0ABP0E193</accession>
<feature type="region of interest" description="Disordered" evidence="2">
    <location>
        <begin position="287"/>
        <end position="328"/>
    </location>
</feature>
<feature type="region of interest" description="Disordered" evidence="2">
    <location>
        <begin position="163"/>
        <end position="188"/>
    </location>
</feature>
<feature type="region of interest" description="Disordered" evidence="2">
    <location>
        <begin position="1"/>
        <end position="75"/>
    </location>
</feature>
<evidence type="ECO:0000313" key="3">
    <source>
        <dbReference type="EMBL" id="CAK7273521.1"/>
    </source>
</evidence>
<proteinExistence type="predicted"/>
<feature type="compositionally biased region" description="Basic residues" evidence="2">
    <location>
        <begin position="589"/>
        <end position="600"/>
    </location>
</feature>
<feature type="region of interest" description="Disordered" evidence="2">
    <location>
        <begin position="378"/>
        <end position="404"/>
    </location>
</feature>
<evidence type="ECO:0000256" key="2">
    <source>
        <dbReference type="SAM" id="MobiDB-lite"/>
    </source>
</evidence>
<feature type="compositionally biased region" description="Basic and acidic residues" evidence="2">
    <location>
        <begin position="219"/>
        <end position="228"/>
    </location>
</feature>
<feature type="compositionally biased region" description="Polar residues" evidence="2">
    <location>
        <begin position="41"/>
        <end position="61"/>
    </location>
</feature>
<dbReference type="EMBL" id="CAWUOM010000135">
    <property type="protein sequence ID" value="CAK7273521.1"/>
    <property type="molecule type" value="Genomic_DNA"/>
</dbReference>
<reference evidence="3 4" key="1">
    <citation type="submission" date="2024-01" db="EMBL/GenBank/DDBJ databases">
        <authorList>
            <person name="Allen C."/>
            <person name="Tagirdzhanova G."/>
        </authorList>
    </citation>
    <scope>NUCLEOTIDE SEQUENCE [LARGE SCALE GENOMIC DNA]</scope>
    <source>
        <strain evidence="3 4">CBS 573.63</strain>
    </source>
</reference>
<dbReference type="PANTHER" id="PTHR13037">
    <property type="entry name" value="FORMIN"/>
    <property type="match status" value="1"/>
</dbReference>
<feature type="compositionally biased region" description="Polar residues" evidence="2">
    <location>
        <begin position="655"/>
        <end position="674"/>
    </location>
</feature>
<protein>
    <submittedName>
        <fullName evidence="3">Uncharacterized protein</fullName>
    </submittedName>
</protein>
<comment type="caution">
    <text evidence="3">The sequence shown here is derived from an EMBL/GenBank/DDBJ whole genome shotgun (WGS) entry which is preliminary data.</text>
</comment>
<feature type="compositionally biased region" description="Basic and acidic residues" evidence="2">
    <location>
        <begin position="845"/>
        <end position="880"/>
    </location>
</feature>
<keyword evidence="4" id="KW-1185">Reference proteome</keyword>
<feature type="region of interest" description="Disordered" evidence="2">
    <location>
        <begin position="751"/>
        <end position="783"/>
    </location>
</feature>
<feature type="compositionally biased region" description="Polar residues" evidence="2">
    <location>
        <begin position="759"/>
        <end position="774"/>
    </location>
</feature>
<feature type="region of interest" description="Disordered" evidence="2">
    <location>
        <begin position="1146"/>
        <end position="1172"/>
    </location>
</feature>
<feature type="region of interest" description="Disordered" evidence="2">
    <location>
        <begin position="252"/>
        <end position="273"/>
    </location>
</feature>
<organism evidence="3 4">
    <name type="scientific">Sporothrix epigloea</name>
    <dbReference type="NCBI Taxonomy" id="1892477"/>
    <lineage>
        <taxon>Eukaryota</taxon>
        <taxon>Fungi</taxon>
        <taxon>Dikarya</taxon>
        <taxon>Ascomycota</taxon>
        <taxon>Pezizomycotina</taxon>
        <taxon>Sordariomycetes</taxon>
        <taxon>Sordariomycetidae</taxon>
        <taxon>Ophiostomatales</taxon>
        <taxon>Ophiostomataceae</taxon>
        <taxon>Sporothrix</taxon>
    </lineage>
</organism>
<feature type="compositionally biased region" description="Basic residues" evidence="2">
    <location>
        <begin position="1146"/>
        <end position="1161"/>
    </location>
</feature>
<feature type="region of interest" description="Disordered" evidence="2">
    <location>
        <begin position="342"/>
        <end position="362"/>
    </location>
</feature>